<dbReference type="Pfam" id="PF04076">
    <property type="entry name" value="BOF"/>
    <property type="match status" value="1"/>
</dbReference>
<evidence type="ECO:0000313" key="3">
    <source>
        <dbReference type="EMBL" id="SFV73162.1"/>
    </source>
</evidence>
<dbReference type="PANTHER" id="PTHR36571:SF1">
    <property type="entry name" value="PROTEIN YGIW"/>
    <property type="match status" value="1"/>
</dbReference>
<dbReference type="PANTHER" id="PTHR36571">
    <property type="entry name" value="PROTEIN YGIW"/>
    <property type="match status" value="1"/>
</dbReference>
<dbReference type="EMBL" id="LT630450">
    <property type="protein sequence ID" value="SFV73162.1"/>
    <property type="molecule type" value="Genomic_DNA"/>
</dbReference>
<dbReference type="InterPro" id="IPR036700">
    <property type="entry name" value="BOBF_sf"/>
</dbReference>
<name>A0A1K1LEN7_9BACT</name>
<dbReference type="Proteomes" id="UP000186323">
    <property type="component" value="Chromosome I"/>
</dbReference>
<dbReference type="NCBIfam" id="NF033674">
    <property type="entry name" value="stress_OB_fold"/>
    <property type="match status" value="1"/>
</dbReference>
<organism evidence="3 4">
    <name type="scientific">Desulfovibrio piger</name>
    <dbReference type="NCBI Taxonomy" id="901"/>
    <lineage>
        <taxon>Bacteria</taxon>
        <taxon>Pseudomonadati</taxon>
        <taxon>Thermodesulfobacteriota</taxon>
        <taxon>Desulfovibrionia</taxon>
        <taxon>Desulfovibrionales</taxon>
        <taxon>Desulfovibrionaceae</taxon>
        <taxon>Desulfovibrio</taxon>
    </lineage>
</organism>
<feature type="chain" id="PRO_5012272810" evidence="2">
    <location>
        <begin position="24"/>
        <end position="120"/>
    </location>
</feature>
<reference evidence="4" key="1">
    <citation type="submission" date="2016-10" db="EMBL/GenBank/DDBJ databases">
        <authorList>
            <person name="Wegmann U."/>
        </authorList>
    </citation>
    <scope>NUCLEOTIDE SEQUENCE [LARGE SCALE GENOMIC DNA]</scope>
</reference>
<proteinExistence type="predicted"/>
<evidence type="ECO:0000256" key="1">
    <source>
        <dbReference type="ARBA" id="ARBA00022729"/>
    </source>
</evidence>
<dbReference type="OrthoDB" id="5459142at2"/>
<protein>
    <submittedName>
        <fullName evidence="3">Uncharacterized protein</fullName>
    </submittedName>
</protein>
<dbReference type="RefSeq" id="WP_072334556.1">
    <property type="nucleotide sequence ID" value="NZ_CALJDE010000047.1"/>
</dbReference>
<keyword evidence="1 2" id="KW-0732">Signal</keyword>
<dbReference type="AlphaFoldDB" id="A0A1K1LEN7"/>
<dbReference type="SUPFAM" id="SSF101756">
    <property type="entry name" value="Hypothetical protein YgiW"/>
    <property type="match status" value="1"/>
</dbReference>
<dbReference type="Gene3D" id="2.40.50.200">
    <property type="entry name" value="Bacterial OB-fold"/>
    <property type="match status" value="1"/>
</dbReference>
<dbReference type="InterPro" id="IPR005220">
    <property type="entry name" value="CarO-like"/>
</dbReference>
<gene>
    <name evidence="3" type="ORF">DESPIGER_1312</name>
</gene>
<sequence>MRIVSVLLLLAAGLLLLPPGTGAAGFVGPGVSPTLTRAADVLNAWDDAPCVLEGHILEKIPRKDRYLFEDGSGRVVVEIEHETFGHLTVTPQDKVRLVGHVDWSSKHPNEVEVDALAIIP</sequence>
<feature type="signal peptide" evidence="2">
    <location>
        <begin position="1"/>
        <end position="23"/>
    </location>
</feature>
<dbReference type="KEGG" id="dpg:DESPIGER_1312"/>
<evidence type="ECO:0000313" key="4">
    <source>
        <dbReference type="Proteomes" id="UP000186323"/>
    </source>
</evidence>
<evidence type="ECO:0000256" key="2">
    <source>
        <dbReference type="SAM" id="SignalP"/>
    </source>
</evidence>
<accession>A0A1K1LEN7</accession>
<keyword evidence="4" id="KW-1185">Reference proteome</keyword>